<dbReference type="SMART" id="SM01038">
    <property type="entry name" value="Bgal_small_N"/>
    <property type="match status" value="1"/>
</dbReference>
<dbReference type="AlphaFoldDB" id="A0A9D2U916"/>
<evidence type="ECO:0000256" key="4">
    <source>
        <dbReference type="ARBA" id="ARBA00013303"/>
    </source>
</evidence>
<dbReference type="InterPro" id="IPR017853">
    <property type="entry name" value="GH"/>
</dbReference>
<accession>A0A9D2U916</accession>
<comment type="similarity">
    <text evidence="2 8">Belongs to the glycosyl hydrolase 2 family.</text>
</comment>
<dbReference type="InterPro" id="IPR006102">
    <property type="entry name" value="Ig-like_GH2"/>
</dbReference>
<dbReference type="Pfam" id="PF02837">
    <property type="entry name" value="Glyco_hydro_2_N"/>
    <property type="match status" value="1"/>
</dbReference>
<dbReference type="Pfam" id="PF02836">
    <property type="entry name" value="Glyco_hydro_2_C"/>
    <property type="match status" value="1"/>
</dbReference>
<name>A0A9D2U916_9FIRM</name>
<dbReference type="PANTHER" id="PTHR46323:SF2">
    <property type="entry name" value="BETA-GALACTOSIDASE"/>
    <property type="match status" value="1"/>
</dbReference>
<keyword evidence="6 8" id="KW-0326">Glycosidase</keyword>
<dbReference type="InterPro" id="IPR008979">
    <property type="entry name" value="Galactose-bd-like_sf"/>
</dbReference>
<dbReference type="InterPro" id="IPR006103">
    <property type="entry name" value="Glyco_hydro_2_cat"/>
</dbReference>
<evidence type="ECO:0000313" key="11">
    <source>
        <dbReference type="Proteomes" id="UP000823909"/>
    </source>
</evidence>
<evidence type="ECO:0000259" key="9">
    <source>
        <dbReference type="SMART" id="SM01038"/>
    </source>
</evidence>
<dbReference type="GO" id="GO:0030246">
    <property type="term" value="F:carbohydrate binding"/>
    <property type="evidence" value="ECO:0007669"/>
    <property type="project" value="InterPro"/>
</dbReference>
<reference evidence="10" key="2">
    <citation type="submission" date="2021-04" db="EMBL/GenBank/DDBJ databases">
        <authorList>
            <person name="Gilroy R."/>
        </authorList>
    </citation>
    <scope>NUCLEOTIDE SEQUENCE</scope>
    <source>
        <strain evidence="10">ChiBcec15-3976</strain>
    </source>
</reference>
<organism evidence="10 11">
    <name type="scientific">Candidatus Mediterraneibacter quadrami</name>
    <dbReference type="NCBI Taxonomy" id="2838684"/>
    <lineage>
        <taxon>Bacteria</taxon>
        <taxon>Bacillati</taxon>
        <taxon>Bacillota</taxon>
        <taxon>Clostridia</taxon>
        <taxon>Lachnospirales</taxon>
        <taxon>Lachnospiraceae</taxon>
        <taxon>Mediterraneibacter</taxon>
    </lineage>
</organism>
<dbReference type="SUPFAM" id="SSF74650">
    <property type="entry name" value="Galactose mutarotase-like"/>
    <property type="match status" value="1"/>
</dbReference>
<dbReference type="PROSITE" id="PS00719">
    <property type="entry name" value="GLYCOSYL_HYDROL_F2_1"/>
    <property type="match status" value="1"/>
</dbReference>
<dbReference type="GO" id="GO:0009341">
    <property type="term" value="C:beta-galactosidase complex"/>
    <property type="evidence" value="ECO:0007669"/>
    <property type="project" value="InterPro"/>
</dbReference>
<evidence type="ECO:0000256" key="1">
    <source>
        <dbReference type="ARBA" id="ARBA00001412"/>
    </source>
</evidence>
<dbReference type="Gene3D" id="3.20.20.80">
    <property type="entry name" value="Glycosidases"/>
    <property type="match status" value="1"/>
</dbReference>
<dbReference type="InterPro" id="IPR014718">
    <property type="entry name" value="GH-type_carb-bd"/>
</dbReference>
<dbReference type="InterPro" id="IPR032312">
    <property type="entry name" value="LacZ_4"/>
</dbReference>
<protein>
    <recommendedName>
        <fullName evidence="4 8">Beta-galactosidase</fullName>
        <ecNumber evidence="3 8">3.2.1.23</ecNumber>
    </recommendedName>
    <alternativeName>
        <fullName evidence="7 8">Lactase</fullName>
    </alternativeName>
</protein>
<dbReference type="InterPro" id="IPR004199">
    <property type="entry name" value="B-gal_small/dom_5"/>
</dbReference>
<evidence type="ECO:0000313" key="10">
    <source>
        <dbReference type="EMBL" id="HJD43383.1"/>
    </source>
</evidence>
<dbReference type="Pfam" id="PF02929">
    <property type="entry name" value="Bgal_small_N"/>
    <property type="match status" value="1"/>
</dbReference>
<evidence type="ECO:0000256" key="8">
    <source>
        <dbReference type="RuleBase" id="RU361154"/>
    </source>
</evidence>
<proteinExistence type="inferred from homology"/>
<sequence length="1033" mass="118871">MRKFDYDKVKDPCYFRDGRLDAHSDHAYYASRADLLAGKSEYTESLNGVWKFHYAKNYQAAVPGFEKPEYCCADWDDIRVPAHIQMEGYDVPQYANTQYPWEGREDIRPGEIPEHFNPVASYVKYFTVPERMQGKRLFISFQGAESGIAVWLNGEFVGYSEDSFTPSEFELTDYVKEGENKLAAQVFKWTAGSWCEDQDFYRFSGIYRDVYLYTVPDVHIRDLRIRALPDETLTRGTLEIRTVAWAKEGEGEARFRLSRHGKVYIDEKKTLSGDDTFTWDIDRPGLWSAEEPKLYDLTIEVYGADGTLCEVIPEKAGFRRFELKDRIMTLNGKRIVFKGVNRHEFSSISGRNVPEEDLRRDLEVMKQNNINAVRTCHYPNTSLIYRLCDEYGLYMIDETNLESHGSWDMAQATGDYGYIVPGDRPEWLDLVLDRAESMYQRDKNHPSILIWSCGNESYGGKDIYEMSRFFRREDPTRLVHYEGIFHDRRYNDTSDMESQMYTPVDKIKEYLAKDRSRPFICCEYTHAMGNSCGAMHKYTDLTDTEPLYQGGFIWDYIDQTITRKDRYGNEFQAYGGDFDERPTDYNFSANGIVYGGDRTPSPKMQEVKFNYQNITADVTEEQVRVVNKNLFVNTDTFDCVVTTAKNGLVIRQVCMDTDVPPLGEKCYKLPLPKETAPGEYTVTVSFRLKEKTVWAPAGYETAFGQYVYKIERPAEEQICAAGDEKMLEVIRSKHNIGVRGSHFDVLFSLQDGGLVSYRYAGKEMIKEIPKPNFWRAPVDNDQGNQMPKRYAQWKIASMYVSHKDFREGTCCRILEPEVEEKGVMGTEEGKRAQSVKITYTYLMPTIPVSECRLSYEVSGSGRVKTTLSCNPQEELGDMPEFGVIFKLDADYDHVKWYGLGPAETYADRKKGAKLGIYENRAADNMAKYIVPQECGAKEEVRYASVTDRKGRGMLFEMDEKSGPMMFSALPYTPHELENAKHPYELPGVHYTVVRAALGQMGIAGDDSWGSRTHPEYLLDVKGKMEFTFSFRGI</sequence>
<dbReference type="EC" id="3.2.1.23" evidence="3 8"/>
<dbReference type="PROSITE" id="PS00608">
    <property type="entry name" value="GLYCOSYL_HYDROL_F2_2"/>
    <property type="match status" value="1"/>
</dbReference>
<dbReference type="InterPro" id="IPR023232">
    <property type="entry name" value="Glyco_hydro_2_AS"/>
</dbReference>
<dbReference type="EMBL" id="DWUU01000061">
    <property type="protein sequence ID" value="HJD43383.1"/>
    <property type="molecule type" value="Genomic_DNA"/>
</dbReference>
<dbReference type="InterPro" id="IPR011013">
    <property type="entry name" value="Gal_mutarotase_sf_dom"/>
</dbReference>
<dbReference type="Gene3D" id="2.60.120.260">
    <property type="entry name" value="Galactose-binding domain-like"/>
    <property type="match status" value="1"/>
</dbReference>
<dbReference type="InterPro" id="IPR036156">
    <property type="entry name" value="Beta-gal/glucu_dom_sf"/>
</dbReference>
<gene>
    <name evidence="10" type="ORF">H9910_10390</name>
</gene>
<dbReference type="SUPFAM" id="SSF51445">
    <property type="entry name" value="(Trans)glycosidases"/>
    <property type="match status" value="1"/>
</dbReference>
<dbReference type="Proteomes" id="UP000823909">
    <property type="component" value="Unassembled WGS sequence"/>
</dbReference>
<dbReference type="PANTHER" id="PTHR46323">
    <property type="entry name" value="BETA-GALACTOSIDASE"/>
    <property type="match status" value="1"/>
</dbReference>
<evidence type="ECO:0000256" key="7">
    <source>
        <dbReference type="ARBA" id="ARBA00032230"/>
    </source>
</evidence>
<dbReference type="SUPFAM" id="SSF49303">
    <property type="entry name" value="beta-Galactosidase/glucuronidase domain"/>
    <property type="match status" value="2"/>
</dbReference>
<dbReference type="Gene3D" id="2.70.98.10">
    <property type="match status" value="1"/>
</dbReference>
<dbReference type="InterPro" id="IPR013783">
    <property type="entry name" value="Ig-like_fold"/>
</dbReference>
<evidence type="ECO:0000256" key="6">
    <source>
        <dbReference type="ARBA" id="ARBA00023295"/>
    </source>
</evidence>
<comment type="caution">
    <text evidence="10">The sequence shown here is derived from an EMBL/GenBank/DDBJ whole genome shotgun (WGS) entry which is preliminary data.</text>
</comment>
<feature type="domain" description="Beta galactosidase small chain/" evidence="9">
    <location>
        <begin position="737"/>
        <end position="1031"/>
    </location>
</feature>
<reference evidence="10" key="1">
    <citation type="journal article" date="2021" name="PeerJ">
        <title>Extensive microbial diversity within the chicken gut microbiome revealed by metagenomics and culture.</title>
        <authorList>
            <person name="Gilroy R."/>
            <person name="Ravi A."/>
            <person name="Getino M."/>
            <person name="Pursley I."/>
            <person name="Horton D.L."/>
            <person name="Alikhan N.F."/>
            <person name="Baker D."/>
            <person name="Gharbi K."/>
            <person name="Hall N."/>
            <person name="Watson M."/>
            <person name="Adriaenssens E.M."/>
            <person name="Foster-Nyarko E."/>
            <person name="Jarju S."/>
            <person name="Secka A."/>
            <person name="Antonio M."/>
            <person name="Oren A."/>
            <person name="Chaudhuri R.R."/>
            <person name="La Ragione R."/>
            <person name="Hildebrand F."/>
            <person name="Pallen M.J."/>
        </authorList>
    </citation>
    <scope>NUCLEOTIDE SEQUENCE</scope>
    <source>
        <strain evidence="10">ChiBcec15-3976</strain>
    </source>
</reference>
<dbReference type="Pfam" id="PF00703">
    <property type="entry name" value="Glyco_hydro_2"/>
    <property type="match status" value="1"/>
</dbReference>
<dbReference type="InterPro" id="IPR006104">
    <property type="entry name" value="Glyco_hydro_2_N"/>
</dbReference>
<comment type="catalytic activity">
    <reaction evidence="1 8">
        <text>Hydrolysis of terminal non-reducing beta-D-galactose residues in beta-D-galactosides.</text>
        <dbReference type="EC" id="3.2.1.23"/>
    </reaction>
</comment>
<dbReference type="InterPro" id="IPR006101">
    <property type="entry name" value="Glyco_hydro_2"/>
</dbReference>
<evidence type="ECO:0000256" key="3">
    <source>
        <dbReference type="ARBA" id="ARBA00012756"/>
    </source>
</evidence>
<evidence type="ECO:0000256" key="2">
    <source>
        <dbReference type="ARBA" id="ARBA00007401"/>
    </source>
</evidence>
<dbReference type="SUPFAM" id="SSF49785">
    <property type="entry name" value="Galactose-binding domain-like"/>
    <property type="match status" value="1"/>
</dbReference>
<keyword evidence="5 8" id="KW-0378">Hydrolase</keyword>
<evidence type="ECO:0000256" key="5">
    <source>
        <dbReference type="ARBA" id="ARBA00022801"/>
    </source>
</evidence>
<dbReference type="GO" id="GO:0004565">
    <property type="term" value="F:beta-galactosidase activity"/>
    <property type="evidence" value="ECO:0007669"/>
    <property type="project" value="UniProtKB-EC"/>
</dbReference>
<dbReference type="Gene3D" id="2.60.40.10">
    <property type="entry name" value="Immunoglobulins"/>
    <property type="match status" value="2"/>
</dbReference>
<dbReference type="Pfam" id="PF16353">
    <property type="entry name" value="LacZ_4"/>
    <property type="match status" value="1"/>
</dbReference>
<dbReference type="PRINTS" id="PR00132">
    <property type="entry name" value="GLHYDRLASE2"/>
</dbReference>
<dbReference type="GO" id="GO:0005990">
    <property type="term" value="P:lactose catabolic process"/>
    <property type="evidence" value="ECO:0007669"/>
    <property type="project" value="TreeGrafter"/>
</dbReference>
<dbReference type="InterPro" id="IPR050347">
    <property type="entry name" value="Bact_Beta-galactosidase"/>
</dbReference>
<dbReference type="InterPro" id="IPR023230">
    <property type="entry name" value="Glyco_hydro_2_CS"/>
</dbReference>